<reference evidence="8" key="1">
    <citation type="submission" date="2016-10" db="EMBL/GenBank/DDBJ databases">
        <authorList>
            <person name="Varghese N."/>
            <person name="Submissions S."/>
        </authorList>
    </citation>
    <scope>NUCLEOTIDE SEQUENCE [LARGE SCALE GENOMIC DNA]</scope>
    <source>
        <strain evidence="8">DSM 23445</strain>
    </source>
</reference>
<dbReference type="OrthoDB" id="1118217at2"/>
<keyword evidence="8" id="KW-1185">Reference proteome</keyword>
<dbReference type="CDD" id="cd02966">
    <property type="entry name" value="TlpA_like_family"/>
    <property type="match status" value="1"/>
</dbReference>
<keyword evidence="3" id="KW-1015">Disulfide bond</keyword>
<evidence type="ECO:0000256" key="3">
    <source>
        <dbReference type="ARBA" id="ARBA00023157"/>
    </source>
</evidence>
<protein>
    <submittedName>
        <fullName evidence="7">Thiol-disulfide isomerase or thioredoxin</fullName>
    </submittedName>
</protein>
<dbReference type="Proteomes" id="UP000199673">
    <property type="component" value="Unassembled WGS sequence"/>
</dbReference>
<keyword evidence="5" id="KW-0732">Signal</keyword>
<dbReference type="InterPro" id="IPR036249">
    <property type="entry name" value="Thioredoxin-like_sf"/>
</dbReference>
<proteinExistence type="predicted"/>
<feature type="chain" id="PRO_5011774285" evidence="5">
    <location>
        <begin position="25"/>
        <end position="467"/>
    </location>
</feature>
<evidence type="ECO:0000256" key="1">
    <source>
        <dbReference type="ARBA" id="ARBA00004196"/>
    </source>
</evidence>
<dbReference type="GO" id="GO:0016853">
    <property type="term" value="F:isomerase activity"/>
    <property type="evidence" value="ECO:0007669"/>
    <property type="project" value="UniProtKB-KW"/>
</dbReference>
<dbReference type="GO" id="GO:0030313">
    <property type="term" value="C:cell envelope"/>
    <property type="evidence" value="ECO:0007669"/>
    <property type="project" value="UniProtKB-SubCell"/>
</dbReference>
<keyword evidence="7" id="KW-0413">Isomerase</keyword>
<feature type="domain" description="Thioredoxin" evidence="6">
    <location>
        <begin position="58"/>
        <end position="205"/>
    </location>
</feature>
<evidence type="ECO:0000256" key="4">
    <source>
        <dbReference type="ARBA" id="ARBA00023284"/>
    </source>
</evidence>
<dbReference type="GO" id="GO:0017004">
    <property type="term" value="P:cytochrome complex assembly"/>
    <property type="evidence" value="ECO:0007669"/>
    <property type="project" value="UniProtKB-KW"/>
</dbReference>
<evidence type="ECO:0000256" key="2">
    <source>
        <dbReference type="ARBA" id="ARBA00022748"/>
    </source>
</evidence>
<dbReference type="PROSITE" id="PS51352">
    <property type="entry name" value="THIOREDOXIN_2"/>
    <property type="match status" value="1"/>
</dbReference>
<name>A0A1I7E558_9BACT</name>
<dbReference type="InterPro" id="IPR050553">
    <property type="entry name" value="Thioredoxin_ResA/DsbE_sf"/>
</dbReference>
<keyword evidence="2" id="KW-0201">Cytochrome c-type biogenesis</keyword>
<evidence type="ECO:0000313" key="7">
    <source>
        <dbReference type="EMBL" id="SFU19052.1"/>
    </source>
</evidence>
<feature type="signal peptide" evidence="5">
    <location>
        <begin position="1"/>
        <end position="24"/>
    </location>
</feature>
<dbReference type="AlphaFoldDB" id="A0A1I7E558"/>
<gene>
    <name evidence="7" type="ORF">SAMN04489724_0085</name>
</gene>
<dbReference type="InterPro" id="IPR013766">
    <property type="entry name" value="Thioredoxin_domain"/>
</dbReference>
<dbReference type="PANTHER" id="PTHR42852">
    <property type="entry name" value="THIOL:DISULFIDE INTERCHANGE PROTEIN DSBE"/>
    <property type="match status" value="1"/>
</dbReference>
<evidence type="ECO:0000256" key="5">
    <source>
        <dbReference type="SAM" id="SignalP"/>
    </source>
</evidence>
<sequence>MKKHLFTCFLASLCLYGSTLPAQVADSPGADLPHRSSPIVPHELRDTHRGGGTRSDTLSIGDRIPAGIEFSEVLQFDSDKLRLDDYRGRYVILEFWAPTCTASIASLPEMDKIQKKYGDQLAVLPITVFPEDRIQETISGIERLDAMELPLVVDAWKLSAYFPHSVIPHVVVLDPKGEVVAITGIEDITTANLDVLLSTGESSFRTKKDTRVRLPKGERLISGAAEVGNKNIWYQSAMTGYIPELSGGVYQKFEGMSHIRITNKPLYNPYQLAYSGRSMVDYYGRNRFEAIGFDEEELTSDKVGNDYLEWMAEGNHVFGYELIAPAHTNPYELMKSDLKRFFPHIEASVEKKKRMVYALVQQEGRNYPPSTSAESSYSIDGGLEMTNLIIQGLVHHLNVVFMRNSPYPVINMTGLDYPIDLSLQANLSDVESMRGALKEKGLDLILREEEINVLVLRKIGEPKLLAL</sequence>
<comment type="subcellular location">
    <subcellularLocation>
        <location evidence="1">Cell envelope</location>
    </subcellularLocation>
</comment>
<dbReference type="Gene3D" id="3.40.30.10">
    <property type="entry name" value="Glutaredoxin"/>
    <property type="match status" value="1"/>
</dbReference>
<dbReference type="RefSeq" id="WP_091698100.1">
    <property type="nucleotide sequence ID" value="NZ_FPBF01000010.1"/>
</dbReference>
<dbReference type="STRING" id="305507.SAMN04489724_0085"/>
<dbReference type="PANTHER" id="PTHR42852:SF6">
    <property type="entry name" value="THIOL:DISULFIDE INTERCHANGE PROTEIN DSBE"/>
    <property type="match status" value="1"/>
</dbReference>
<dbReference type="SUPFAM" id="SSF52833">
    <property type="entry name" value="Thioredoxin-like"/>
    <property type="match status" value="1"/>
</dbReference>
<organism evidence="7 8">
    <name type="scientific">Algoriphagus locisalis</name>
    <dbReference type="NCBI Taxonomy" id="305507"/>
    <lineage>
        <taxon>Bacteria</taxon>
        <taxon>Pseudomonadati</taxon>
        <taxon>Bacteroidota</taxon>
        <taxon>Cytophagia</taxon>
        <taxon>Cytophagales</taxon>
        <taxon>Cyclobacteriaceae</taxon>
        <taxon>Algoriphagus</taxon>
    </lineage>
</organism>
<keyword evidence="4" id="KW-0676">Redox-active center</keyword>
<accession>A0A1I7E558</accession>
<evidence type="ECO:0000259" key="6">
    <source>
        <dbReference type="PROSITE" id="PS51352"/>
    </source>
</evidence>
<evidence type="ECO:0000313" key="8">
    <source>
        <dbReference type="Proteomes" id="UP000199673"/>
    </source>
</evidence>
<dbReference type="EMBL" id="FPBF01000010">
    <property type="protein sequence ID" value="SFU19052.1"/>
    <property type="molecule type" value="Genomic_DNA"/>
</dbReference>